<protein>
    <recommendedName>
        <fullName evidence="3">Methyltransferase</fullName>
    </recommendedName>
</protein>
<reference evidence="1 2" key="1">
    <citation type="journal article" date="2014" name="Genome Announc.">
        <title>Draft Genome Sequence of the Carrageenan-Degrading Bacterium Cellulophaga sp. Strain KL-A, Isolated from Decaying Marine Algae.</title>
        <authorList>
            <person name="Shan D."/>
            <person name="Ying J."/>
            <person name="Li X."/>
            <person name="Gao Z."/>
            <person name="Wei G."/>
            <person name="Shao Z."/>
        </authorList>
    </citation>
    <scope>NUCLEOTIDE SEQUENCE [LARGE SCALE GENOMIC DNA]</scope>
    <source>
        <strain evidence="1 2">KL-A</strain>
    </source>
</reference>
<accession>A0ABN0RNK0</accession>
<keyword evidence="2" id="KW-1185">Reference proteome</keyword>
<evidence type="ECO:0008006" key="3">
    <source>
        <dbReference type="Google" id="ProtNLM"/>
    </source>
</evidence>
<organism evidence="1 2">
    <name type="scientific">Cellulophaga geojensis KL-A</name>
    <dbReference type="NCBI Taxonomy" id="1328323"/>
    <lineage>
        <taxon>Bacteria</taxon>
        <taxon>Pseudomonadati</taxon>
        <taxon>Bacteroidota</taxon>
        <taxon>Flavobacteriia</taxon>
        <taxon>Flavobacteriales</taxon>
        <taxon>Flavobacteriaceae</taxon>
        <taxon>Cellulophaga</taxon>
    </lineage>
</organism>
<gene>
    <name evidence="1" type="ORF">KLA_08964</name>
</gene>
<proteinExistence type="predicted"/>
<dbReference type="Proteomes" id="UP000019275">
    <property type="component" value="Unassembled WGS sequence"/>
</dbReference>
<name>A0ABN0RNK0_9FLAO</name>
<evidence type="ECO:0000313" key="1">
    <source>
        <dbReference type="EMBL" id="EWH13463.1"/>
    </source>
</evidence>
<dbReference type="RefSeq" id="WP_034645209.1">
    <property type="nucleotide sequence ID" value="NZ_ARZX01000010.1"/>
</dbReference>
<dbReference type="EMBL" id="ARZX01000010">
    <property type="protein sequence ID" value="EWH13463.1"/>
    <property type="molecule type" value="Genomic_DNA"/>
</dbReference>
<sequence length="157" mass="18626">MFQTLAHLRFLLKATNQHGVHSPFIYNYVTKCLYKKEKLHRNKGFNVILKSISYFNVKTAFTTNKELKKHVKNNINYTNTNVDFGYLNTPDLAVFNSINYHNNTMVFIHNIYKNKQTEQVWEQIKLLNKVTVTVDVFYGAAVFFRKEQAKEHFKIRL</sequence>
<comment type="caution">
    <text evidence="1">The sequence shown here is derived from an EMBL/GenBank/DDBJ whole genome shotgun (WGS) entry which is preliminary data.</text>
</comment>
<evidence type="ECO:0000313" key="2">
    <source>
        <dbReference type="Proteomes" id="UP000019275"/>
    </source>
</evidence>